<evidence type="ECO:0000313" key="4">
    <source>
        <dbReference type="Proteomes" id="UP001251528"/>
    </source>
</evidence>
<protein>
    <recommendedName>
        <fullName evidence="2">F-box domain-containing protein</fullName>
    </recommendedName>
</protein>
<gene>
    <name evidence="3" type="ORF">QQS21_000298</name>
</gene>
<dbReference type="PROSITE" id="PS50181">
    <property type="entry name" value="FBOX"/>
    <property type="match status" value="1"/>
</dbReference>
<dbReference type="EMBL" id="JASWJB010000003">
    <property type="protein sequence ID" value="KAK2616686.1"/>
    <property type="molecule type" value="Genomic_DNA"/>
</dbReference>
<accession>A0AAJ0G2T7</accession>
<name>A0AAJ0G2T7_9HYPO</name>
<feature type="compositionally biased region" description="Polar residues" evidence="1">
    <location>
        <begin position="11"/>
        <end position="20"/>
    </location>
</feature>
<evidence type="ECO:0000256" key="1">
    <source>
        <dbReference type="SAM" id="MobiDB-lite"/>
    </source>
</evidence>
<organism evidence="3 4">
    <name type="scientific">Conoideocrella luteorostrata</name>
    <dbReference type="NCBI Taxonomy" id="1105319"/>
    <lineage>
        <taxon>Eukaryota</taxon>
        <taxon>Fungi</taxon>
        <taxon>Dikarya</taxon>
        <taxon>Ascomycota</taxon>
        <taxon>Pezizomycotina</taxon>
        <taxon>Sordariomycetes</taxon>
        <taxon>Hypocreomycetidae</taxon>
        <taxon>Hypocreales</taxon>
        <taxon>Clavicipitaceae</taxon>
        <taxon>Conoideocrella</taxon>
    </lineage>
</organism>
<proteinExistence type="predicted"/>
<keyword evidence="4" id="KW-1185">Reference proteome</keyword>
<dbReference type="InterPro" id="IPR001810">
    <property type="entry name" value="F-box_dom"/>
</dbReference>
<evidence type="ECO:0000259" key="2">
    <source>
        <dbReference type="PROSITE" id="PS50181"/>
    </source>
</evidence>
<sequence length="367" mass="40889">MRHESPDSLEQPWSSDGTISRLTFTPELGLDGMIRNLRPAHPSTVHRESPSSLGQLDKLPTEILFLTFNLLDFRSLSRVLRLSLRGKSIIETLPVYQLIMRHAPALLSALGQTRLIGLHSSQLILHTLRSDQCVSCFEFGGFIFLPTCERICFTCLHENIAFWMISRPVAKKCFCLTEKQLKAVPIMHSIPGSYSVGTPPASRSRVYRLVSVKQAKQMAIELHGSPEQVASLSLIGASNGKDLSERLKFQRFREISLEPPGLDLSRLPSKENFGSDGFAGVASMRLPHLSDSGLDAGRLCYGCRVVYDDCVRGELPASVLSELVPSGISAYRPLKAMSTRLYSRGGFLEHVEHCYGAQRLLYSWTRK</sequence>
<evidence type="ECO:0000313" key="3">
    <source>
        <dbReference type="EMBL" id="KAK2616686.1"/>
    </source>
</evidence>
<feature type="region of interest" description="Disordered" evidence="1">
    <location>
        <begin position="1"/>
        <end position="20"/>
    </location>
</feature>
<comment type="caution">
    <text evidence="3">The sequence shown here is derived from an EMBL/GenBank/DDBJ whole genome shotgun (WGS) entry which is preliminary data.</text>
</comment>
<feature type="domain" description="F-box" evidence="2">
    <location>
        <begin position="53"/>
        <end position="99"/>
    </location>
</feature>
<reference evidence="3" key="1">
    <citation type="submission" date="2023-06" db="EMBL/GenBank/DDBJ databases">
        <title>Conoideocrella luteorostrata (Hypocreales: Clavicipitaceae), a potential biocontrol fungus for elongate hemlock scale in United States Christmas tree production areas.</title>
        <authorList>
            <person name="Barrett H."/>
            <person name="Lovett B."/>
            <person name="Macias A.M."/>
            <person name="Stajich J.E."/>
            <person name="Kasson M.T."/>
        </authorList>
    </citation>
    <scope>NUCLEOTIDE SEQUENCE</scope>
    <source>
        <strain evidence="3">ARSEF 14590</strain>
    </source>
</reference>
<dbReference type="AlphaFoldDB" id="A0AAJ0G2T7"/>
<dbReference type="Proteomes" id="UP001251528">
    <property type="component" value="Unassembled WGS sequence"/>
</dbReference>